<proteinExistence type="predicted"/>
<dbReference type="AlphaFoldDB" id="A0A8S4A7V7"/>
<dbReference type="InterPro" id="IPR024079">
    <property type="entry name" value="MetalloPept_cat_dom_sf"/>
</dbReference>
<feature type="non-terminal residue" evidence="2">
    <location>
        <position position="86"/>
    </location>
</feature>
<evidence type="ECO:0000313" key="2">
    <source>
        <dbReference type="EMBL" id="CAG5136175.1"/>
    </source>
</evidence>
<reference evidence="2" key="1">
    <citation type="submission" date="2021-04" db="EMBL/GenBank/DDBJ databases">
        <authorList>
            <consortium name="Molecular Ecology Group"/>
        </authorList>
    </citation>
    <scope>NUCLEOTIDE SEQUENCE</scope>
</reference>
<dbReference type="GO" id="GO:0008237">
    <property type="term" value="F:metallopeptidase activity"/>
    <property type="evidence" value="ECO:0007669"/>
    <property type="project" value="InterPro"/>
</dbReference>
<dbReference type="Proteomes" id="UP000678393">
    <property type="component" value="Unassembled WGS sequence"/>
</dbReference>
<protein>
    <submittedName>
        <fullName evidence="2">Uncharacterized protein</fullName>
    </submittedName>
</protein>
<evidence type="ECO:0000313" key="3">
    <source>
        <dbReference type="Proteomes" id="UP000678393"/>
    </source>
</evidence>
<dbReference type="Gene3D" id="3.40.390.10">
    <property type="entry name" value="Collagenase (Catalytic Domain)"/>
    <property type="match status" value="1"/>
</dbReference>
<dbReference type="EMBL" id="CAJHNH020008499">
    <property type="protein sequence ID" value="CAG5136175.1"/>
    <property type="molecule type" value="Genomic_DNA"/>
</dbReference>
<comment type="caution">
    <text evidence="2">The sequence shown here is derived from an EMBL/GenBank/DDBJ whole genome shotgun (WGS) entry which is preliminary data.</text>
</comment>
<feature type="region of interest" description="Disordered" evidence="1">
    <location>
        <begin position="21"/>
        <end position="52"/>
    </location>
</feature>
<evidence type="ECO:0000256" key="1">
    <source>
        <dbReference type="SAM" id="MobiDB-lite"/>
    </source>
</evidence>
<dbReference type="SUPFAM" id="SSF55486">
    <property type="entry name" value="Metalloproteases ('zincins'), catalytic domain"/>
    <property type="match status" value="1"/>
</dbReference>
<keyword evidence="3" id="KW-1185">Reference proteome</keyword>
<sequence>NFKHHRLKSTLERLAARERLYSSQDSWGRARGSDRDMGRGQGDRRRRRSVGVSRKHTVETLVVADAKMYKFHGEDVQQYVLTLMSV</sequence>
<gene>
    <name evidence="2" type="ORF">CUNI_LOCUS21733</name>
</gene>
<feature type="non-terminal residue" evidence="2">
    <location>
        <position position="1"/>
    </location>
</feature>
<feature type="compositionally biased region" description="Basic and acidic residues" evidence="1">
    <location>
        <begin position="31"/>
        <end position="43"/>
    </location>
</feature>
<organism evidence="2 3">
    <name type="scientific">Candidula unifasciata</name>
    <dbReference type="NCBI Taxonomy" id="100452"/>
    <lineage>
        <taxon>Eukaryota</taxon>
        <taxon>Metazoa</taxon>
        <taxon>Spiralia</taxon>
        <taxon>Lophotrochozoa</taxon>
        <taxon>Mollusca</taxon>
        <taxon>Gastropoda</taxon>
        <taxon>Heterobranchia</taxon>
        <taxon>Euthyneura</taxon>
        <taxon>Panpulmonata</taxon>
        <taxon>Eupulmonata</taxon>
        <taxon>Stylommatophora</taxon>
        <taxon>Helicina</taxon>
        <taxon>Helicoidea</taxon>
        <taxon>Geomitridae</taxon>
        <taxon>Candidula</taxon>
    </lineage>
</organism>
<accession>A0A8S4A7V7</accession>
<name>A0A8S4A7V7_9EUPU</name>
<dbReference type="OrthoDB" id="8945642at2759"/>